<gene>
    <name evidence="2" type="ORF">H1R13_19765</name>
</gene>
<protein>
    <submittedName>
        <fullName evidence="2">Uncharacterized protein</fullName>
    </submittedName>
</protein>
<reference evidence="2 3" key="1">
    <citation type="submission" date="2020-08" db="EMBL/GenBank/DDBJ databases">
        <title>Whole-Genome Sequence of French Clinical Streptomyces mexicanus Strain Q0842.</title>
        <authorList>
            <person name="Boxberger M."/>
            <person name="La Scola B."/>
        </authorList>
    </citation>
    <scope>NUCLEOTIDE SEQUENCE [LARGE SCALE GENOMIC DNA]</scope>
    <source>
        <strain evidence="2 3">Marseille-Q0842</strain>
    </source>
</reference>
<dbReference type="Proteomes" id="UP000517694">
    <property type="component" value="Unassembled WGS sequence"/>
</dbReference>
<sequence length="61" mass="7075">MGAAPEIQTLRQAELTEEQAREKERQWFLDAETGEIKPDVHAGDDPRTRPRPVRAARWTFD</sequence>
<feature type="region of interest" description="Disordered" evidence="1">
    <location>
        <begin position="33"/>
        <end position="61"/>
    </location>
</feature>
<evidence type="ECO:0000313" key="3">
    <source>
        <dbReference type="Proteomes" id="UP000517694"/>
    </source>
</evidence>
<accession>A0A7X1I1Q7</accession>
<feature type="region of interest" description="Disordered" evidence="1">
    <location>
        <begin position="1"/>
        <end position="21"/>
    </location>
</feature>
<dbReference type="AlphaFoldDB" id="A0A7X1I1Q7"/>
<organism evidence="2 3">
    <name type="scientific">Streptomyces mexicanus</name>
    <dbReference type="NCBI Taxonomy" id="178566"/>
    <lineage>
        <taxon>Bacteria</taxon>
        <taxon>Bacillati</taxon>
        <taxon>Actinomycetota</taxon>
        <taxon>Actinomycetes</taxon>
        <taxon>Kitasatosporales</taxon>
        <taxon>Streptomycetaceae</taxon>
        <taxon>Streptomyces</taxon>
    </lineage>
</organism>
<dbReference type="RefSeq" id="WP_159675018.1">
    <property type="nucleotide sequence ID" value="NZ_JACMHY010000007.1"/>
</dbReference>
<keyword evidence="3" id="KW-1185">Reference proteome</keyword>
<proteinExistence type="predicted"/>
<evidence type="ECO:0000256" key="1">
    <source>
        <dbReference type="SAM" id="MobiDB-lite"/>
    </source>
</evidence>
<feature type="compositionally biased region" description="Basic and acidic residues" evidence="1">
    <location>
        <begin position="34"/>
        <end position="48"/>
    </location>
</feature>
<evidence type="ECO:0000313" key="2">
    <source>
        <dbReference type="EMBL" id="MBC2867122.1"/>
    </source>
</evidence>
<dbReference type="EMBL" id="JACMHY010000007">
    <property type="protein sequence ID" value="MBC2867122.1"/>
    <property type="molecule type" value="Genomic_DNA"/>
</dbReference>
<name>A0A7X1I1Q7_9ACTN</name>
<dbReference type="OrthoDB" id="3855200at2"/>
<comment type="caution">
    <text evidence="2">The sequence shown here is derived from an EMBL/GenBank/DDBJ whole genome shotgun (WGS) entry which is preliminary data.</text>
</comment>